<dbReference type="Pfam" id="PF13302">
    <property type="entry name" value="Acetyltransf_3"/>
    <property type="match status" value="1"/>
</dbReference>
<reference evidence="4" key="1">
    <citation type="submission" date="2015-07" db="EMBL/GenBank/DDBJ databases">
        <title>Complete genome sequence and phylogenetic analysis of Limnochorda pilosa.</title>
        <authorList>
            <person name="Watanabe M."/>
            <person name="Kojima H."/>
            <person name="Fukui M."/>
        </authorList>
    </citation>
    <scope>NUCLEOTIDE SEQUENCE [LARGE SCALE GENOMIC DNA]</scope>
    <source>
        <strain evidence="4">HC45</strain>
    </source>
</reference>
<dbReference type="CDD" id="cd04301">
    <property type="entry name" value="NAT_SF"/>
    <property type="match status" value="1"/>
</dbReference>
<dbReference type="EMBL" id="AP014924">
    <property type="protein sequence ID" value="BAS27788.1"/>
    <property type="molecule type" value="Genomic_DNA"/>
</dbReference>
<dbReference type="Proteomes" id="UP000065807">
    <property type="component" value="Chromosome"/>
</dbReference>
<accession>A0A0K2SKZ8</accession>
<name>A0A0K2SKZ8_LIMPI</name>
<dbReference type="Gene3D" id="3.40.630.30">
    <property type="match status" value="1"/>
</dbReference>
<reference evidence="4" key="2">
    <citation type="journal article" date="2016" name="Int. J. Syst. Evol. Microbiol.">
        <title>Complete genome sequence and cell structure of Limnochorda pilosa, a Gram-negative spore-former within the phylum Firmicutes.</title>
        <authorList>
            <person name="Watanabe M."/>
            <person name="Kojima H."/>
            <person name="Fukui M."/>
        </authorList>
    </citation>
    <scope>NUCLEOTIDE SEQUENCE [LARGE SCALE GENOMIC DNA]</scope>
    <source>
        <strain evidence="4">HC45</strain>
    </source>
</reference>
<proteinExistence type="predicted"/>
<keyword evidence="3" id="KW-0808">Transferase</keyword>
<dbReference type="AlphaFoldDB" id="A0A0K2SKZ8"/>
<dbReference type="PANTHER" id="PTHR43415">
    <property type="entry name" value="SPERMIDINE N(1)-ACETYLTRANSFERASE"/>
    <property type="match status" value="1"/>
</dbReference>
<dbReference type="PROSITE" id="PS51186">
    <property type="entry name" value="GNAT"/>
    <property type="match status" value="1"/>
</dbReference>
<sequence>MQRADLPVYARWFSDPGLQALVNPGVVFPYTEEDEEKWYEEAVRRPRAEGRGYTFAIRLREGDRLIGNVSLANVDAKNRSATYGIAIADPAARGQGYGREATELILRFGFRELNLHRIQLWVFAYNERAIRMYREIGFQEEGRRRESIFRDGRYHDDLLMAILDRDFHERHGDGESSIPAEASRVPSPDPAGPGR</sequence>
<feature type="region of interest" description="Disordered" evidence="1">
    <location>
        <begin position="170"/>
        <end position="195"/>
    </location>
</feature>
<dbReference type="STRING" id="1555112.LIP_1947"/>
<dbReference type="InterPro" id="IPR016181">
    <property type="entry name" value="Acyl_CoA_acyltransferase"/>
</dbReference>
<dbReference type="InterPro" id="IPR000182">
    <property type="entry name" value="GNAT_dom"/>
</dbReference>
<organism evidence="3 4">
    <name type="scientific">Limnochorda pilosa</name>
    <dbReference type="NCBI Taxonomy" id="1555112"/>
    <lineage>
        <taxon>Bacteria</taxon>
        <taxon>Bacillati</taxon>
        <taxon>Bacillota</taxon>
        <taxon>Limnochordia</taxon>
        <taxon>Limnochordales</taxon>
        <taxon>Limnochordaceae</taxon>
        <taxon>Limnochorda</taxon>
    </lineage>
</organism>
<feature type="domain" description="N-acetyltransferase" evidence="2">
    <location>
        <begin position="1"/>
        <end position="165"/>
    </location>
</feature>
<gene>
    <name evidence="3" type="ORF">LIP_1947</name>
</gene>
<dbReference type="KEGG" id="lpil:LIP_1947"/>
<dbReference type="PANTHER" id="PTHR43415:SF3">
    <property type="entry name" value="GNAT-FAMILY ACETYLTRANSFERASE"/>
    <property type="match status" value="1"/>
</dbReference>
<evidence type="ECO:0000256" key="1">
    <source>
        <dbReference type="SAM" id="MobiDB-lite"/>
    </source>
</evidence>
<dbReference type="SUPFAM" id="SSF55729">
    <property type="entry name" value="Acyl-CoA N-acyltransferases (Nat)"/>
    <property type="match status" value="1"/>
</dbReference>
<evidence type="ECO:0000313" key="3">
    <source>
        <dbReference type="EMBL" id="BAS27788.1"/>
    </source>
</evidence>
<protein>
    <submittedName>
        <fullName evidence="3">Acetyltransferase</fullName>
    </submittedName>
</protein>
<keyword evidence="4" id="KW-1185">Reference proteome</keyword>
<dbReference type="GO" id="GO:0016747">
    <property type="term" value="F:acyltransferase activity, transferring groups other than amino-acyl groups"/>
    <property type="evidence" value="ECO:0007669"/>
    <property type="project" value="InterPro"/>
</dbReference>
<dbReference type="OrthoDB" id="9795206at2"/>
<evidence type="ECO:0000259" key="2">
    <source>
        <dbReference type="PROSITE" id="PS51186"/>
    </source>
</evidence>
<evidence type="ECO:0000313" key="4">
    <source>
        <dbReference type="Proteomes" id="UP000065807"/>
    </source>
</evidence>